<dbReference type="STRING" id="1513793.SAMN06296036_10344"/>
<dbReference type="AlphaFoldDB" id="A0A1Y6B9F6"/>
<evidence type="ECO:0000313" key="3">
    <source>
        <dbReference type="Proteomes" id="UP000192907"/>
    </source>
</evidence>
<evidence type="ECO:0000256" key="1">
    <source>
        <dbReference type="ARBA" id="ARBA00023002"/>
    </source>
</evidence>
<keyword evidence="3" id="KW-1185">Reference proteome</keyword>
<dbReference type="SUPFAM" id="SSF51197">
    <property type="entry name" value="Clavaminate synthase-like"/>
    <property type="match status" value="1"/>
</dbReference>
<dbReference type="Proteomes" id="UP000192907">
    <property type="component" value="Unassembled WGS sequence"/>
</dbReference>
<keyword evidence="1" id="KW-0560">Oxidoreductase</keyword>
<evidence type="ECO:0000313" key="2">
    <source>
        <dbReference type="EMBL" id="SME99832.1"/>
    </source>
</evidence>
<dbReference type="InterPro" id="IPR042098">
    <property type="entry name" value="TauD-like_sf"/>
</dbReference>
<protein>
    <submittedName>
        <fullName evidence="2">Taurine catabolism dioxygenase TauD, TfdA family</fullName>
    </submittedName>
</protein>
<gene>
    <name evidence="2" type="ORF">SAMN06296036_10344</name>
</gene>
<dbReference type="Gene3D" id="3.60.130.10">
    <property type="entry name" value="Clavaminate synthase-like"/>
    <property type="match status" value="1"/>
</dbReference>
<proteinExistence type="predicted"/>
<reference evidence="3" key="1">
    <citation type="submission" date="2017-04" db="EMBL/GenBank/DDBJ databases">
        <authorList>
            <person name="Varghese N."/>
            <person name="Submissions S."/>
        </authorList>
    </citation>
    <scope>NUCLEOTIDE SEQUENCE [LARGE SCALE GENOMIC DNA]</scope>
    <source>
        <strain evidence="3">RKEM611</strain>
    </source>
</reference>
<sequence>MSRVTEFKTLLHKQGVLLLNLDKPPSTHELIEFAQEWGSPIEELNPRVKDHVSQRYVLNIRNSLSSTKDFNLQPFSGDFITLHTESSASPDSLKPNYLMLYCKDSCSNNSAYTLLRPVLDVLKNLSEATRGILSQLQYDYPGTSCILEGTHLAFRDFYLQSMPWRYLGKDIRNPEIINQAIEELVFNMYRQDPFYLKWQKNLLLVIDNRRWMHGRTVLARSDKTNTRHLMRIKMR</sequence>
<dbReference type="GO" id="GO:0016706">
    <property type="term" value="F:2-oxoglutarate-dependent dioxygenase activity"/>
    <property type="evidence" value="ECO:0007669"/>
    <property type="project" value="UniProtKB-ARBA"/>
</dbReference>
<organism evidence="2 3">
    <name type="scientific">Pseudobacteriovorax antillogorgiicola</name>
    <dbReference type="NCBI Taxonomy" id="1513793"/>
    <lineage>
        <taxon>Bacteria</taxon>
        <taxon>Pseudomonadati</taxon>
        <taxon>Bdellovibrionota</taxon>
        <taxon>Oligoflexia</taxon>
        <taxon>Oligoflexales</taxon>
        <taxon>Pseudobacteriovoracaceae</taxon>
        <taxon>Pseudobacteriovorax</taxon>
    </lineage>
</organism>
<keyword evidence="2" id="KW-0223">Dioxygenase</keyword>
<dbReference type="EMBL" id="FWZT01000003">
    <property type="protein sequence ID" value="SME99832.1"/>
    <property type="molecule type" value="Genomic_DNA"/>
</dbReference>
<accession>A0A1Y6B9F6</accession>
<name>A0A1Y6B9F6_9BACT</name>